<dbReference type="EMBL" id="CP011498">
    <property type="protein sequence ID" value="AKJ15860.1"/>
    <property type="molecule type" value="Genomic_DNA"/>
</dbReference>
<dbReference type="SUPFAM" id="SSF55729">
    <property type="entry name" value="Acyl-CoA N-acyltransferases (Nat)"/>
    <property type="match status" value="1"/>
</dbReference>
<reference evidence="5 6" key="1">
    <citation type="journal article" date="2015" name="ISME J.">
        <title>Draft Genome Sequence of Streptomyces incarnatus NRRL8089, which Produces the Nucleoside Antibiotic Sinefungin.</title>
        <authorList>
            <person name="Oshima K."/>
            <person name="Hattori M."/>
            <person name="Shimizu H."/>
            <person name="Fukuda K."/>
            <person name="Nemoto M."/>
            <person name="Inagaki K."/>
            <person name="Tamura T."/>
        </authorList>
    </citation>
    <scope>NUCLEOTIDE SEQUENCE [LARGE SCALE GENOMIC DNA]</scope>
    <source>
        <strain evidence="5 6">NRRL 8089</strain>
    </source>
</reference>
<geneLocation type="plasmid" evidence="5 6">
    <name>unnamed_1</name>
</geneLocation>
<dbReference type="PANTHER" id="PTHR43792">
    <property type="entry name" value="GNAT FAMILY, PUTATIVE (AFU_ORTHOLOGUE AFUA_3G00765)-RELATED-RELATED"/>
    <property type="match status" value="1"/>
</dbReference>
<comment type="similarity">
    <text evidence="3">Belongs to the acetyltransferase family. RimJ subfamily.</text>
</comment>
<dbReference type="InterPro" id="IPR016181">
    <property type="entry name" value="Acyl_CoA_acyltransferase"/>
</dbReference>
<keyword evidence="1" id="KW-0808">Transferase</keyword>
<evidence type="ECO:0000256" key="1">
    <source>
        <dbReference type="ARBA" id="ARBA00022679"/>
    </source>
</evidence>
<dbReference type="PANTHER" id="PTHR43792:SF8">
    <property type="entry name" value="[RIBOSOMAL PROTEIN US5]-ALANINE N-ACETYLTRANSFERASE"/>
    <property type="match status" value="1"/>
</dbReference>
<accession>A0ABM5TXJ1</accession>
<name>A0ABM5TXJ1_9ACTN</name>
<gene>
    <name evidence="5" type="ORF">ABB07_39340</name>
</gene>
<keyword evidence="6" id="KW-1185">Reference proteome</keyword>
<keyword evidence="2" id="KW-0012">Acyltransferase</keyword>
<evidence type="ECO:0000313" key="5">
    <source>
        <dbReference type="EMBL" id="AKJ15860.1"/>
    </source>
</evidence>
<sequence>MSPTSPSAAATTSVRLAEVADAPALAAHLRRDAADFARWQPARPQGFHTAQHQAARIEQLLAVHRSGGGWPGVIVADGAVIGQVTVSTVLRGPLQKGFLSYWVATVAQGRGHAGRAVAQVLGVMKDELGLHRAEAHTQLENLASHAVLRRNGFTPWGVAHAHLYIGGAWRDEIFWERNLTDGAPPQ</sequence>
<dbReference type="Proteomes" id="UP000035366">
    <property type="component" value="Plasmid unnamed_1"/>
</dbReference>
<keyword evidence="5" id="KW-0614">Plasmid</keyword>
<organism evidence="5 6">
    <name type="scientific">Streptomyces incarnatus</name>
    <dbReference type="NCBI Taxonomy" id="665007"/>
    <lineage>
        <taxon>Bacteria</taxon>
        <taxon>Bacillati</taxon>
        <taxon>Actinomycetota</taxon>
        <taxon>Actinomycetes</taxon>
        <taxon>Kitasatosporales</taxon>
        <taxon>Streptomycetaceae</taxon>
        <taxon>Streptomyces</taxon>
    </lineage>
</organism>
<dbReference type="Gene3D" id="3.40.630.30">
    <property type="match status" value="1"/>
</dbReference>
<dbReference type="InterPro" id="IPR000182">
    <property type="entry name" value="GNAT_dom"/>
</dbReference>
<dbReference type="Pfam" id="PF13302">
    <property type="entry name" value="Acetyltransf_3"/>
    <property type="match status" value="1"/>
</dbReference>
<protein>
    <submittedName>
        <fullName evidence="5">Alanine acetyltransferase</fullName>
    </submittedName>
</protein>
<dbReference type="PROSITE" id="PS51186">
    <property type="entry name" value="GNAT"/>
    <property type="match status" value="1"/>
</dbReference>
<dbReference type="RefSeq" id="WP_208903961.1">
    <property type="nucleotide sequence ID" value="NZ_CP011498.1"/>
</dbReference>
<dbReference type="InterPro" id="IPR051531">
    <property type="entry name" value="N-acetyltransferase"/>
</dbReference>
<evidence type="ECO:0000259" key="4">
    <source>
        <dbReference type="PROSITE" id="PS51186"/>
    </source>
</evidence>
<evidence type="ECO:0000313" key="6">
    <source>
        <dbReference type="Proteomes" id="UP000035366"/>
    </source>
</evidence>
<feature type="domain" description="N-acetyltransferase" evidence="4">
    <location>
        <begin position="27"/>
        <end position="176"/>
    </location>
</feature>
<proteinExistence type="inferred from homology"/>
<evidence type="ECO:0000256" key="2">
    <source>
        <dbReference type="ARBA" id="ARBA00023315"/>
    </source>
</evidence>
<evidence type="ECO:0000256" key="3">
    <source>
        <dbReference type="ARBA" id="ARBA00038502"/>
    </source>
</evidence>